<dbReference type="InterPro" id="IPR036396">
    <property type="entry name" value="Cyt_P450_sf"/>
</dbReference>
<dbReference type="PROSITE" id="PS00086">
    <property type="entry name" value="CYTOCHROME_P450"/>
    <property type="match status" value="1"/>
</dbReference>
<dbReference type="GO" id="GO:0020037">
    <property type="term" value="F:heme binding"/>
    <property type="evidence" value="ECO:0007669"/>
    <property type="project" value="InterPro"/>
</dbReference>
<keyword evidence="6 7" id="KW-0503">Monooxygenase</keyword>
<evidence type="ECO:0000256" key="7">
    <source>
        <dbReference type="RuleBase" id="RU000461"/>
    </source>
</evidence>
<sequence>MAYNWSPSTVSNIQASPQDFGGHGREARLGVHPVLVVSSSEMAKECFSGTNDLALASRPKLLAFKHLAYNYAMFSVADYGPYWRELRKITTSKLLSNRRLELLKHVRVSEVHSFLKPLYNTWSTKTENNIAEGSVLVEMNRRFVALSLNVILRMVAGKRFFAGDENMSDEREALRVHEPVRKFFKLSGTFVVGDAIPYIRWLDLGGYEKAMKKTAKELDDIIGEWLEEHKRNRSSASEAKEKQDLMDVMLSVLQAGSDLVGHHPDTINKATILAIFAGGSDTITVTLTWAVSLLLNNRHVLKKVKDELDVHVGPERVVDETDISKLLYLQAVVKRRCVCIHQLHSEFHMNSPRTAPYMATMSLKEQDSSVTFGKSKPTRKGQHFEMIPFGSGRRVCPGISFGILMVNFSLASFLHAFEITTPSDEPIDMFESFGQTCTEATPLEIVIKPRLSPKLYGVLENQK</sequence>
<keyword evidence="2 7" id="KW-0349">Heme</keyword>
<dbReference type="PRINTS" id="PR00385">
    <property type="entry name" value="P450"/>
</dbReference>
<comment type="caution">
    <text evidence="8">The sequence shown here is derived from an EMBL/GenBank/DDBJ whole genome shotgun (WGS) entry which is preliminary data.</text>
</comment>
<organism evidence="8 9">
    <name type="scientific">Ziziphus jujuba var. spinosa</name>
    <dbReference type="NCBI Taxonomy" id="714518"/>
    <lineage>
        <taxon>Eukaryota</taxon>
        <taxon>Viridiplantae</taxon>
        <taxon>Streptophyta</taxon>
        <taxon>Embryophyta</taxon>
        <taxon>Tracheophyta</taxon>
        <taxon>Spermatophyta</taxon>
        <taxon>Magnoliopsida</taxon>
        <taxon>eudicotyledons</taxon>
        <taxon>Gunneridae</taxon>
        <taxon>Pentapetalae</taxon>
        <taxon>rosids</taxon>
        <taxon>fabids</taxon>
        <taxon>Rosales</taxon>
        <taxon>Rhamnaceae</taxon>
        <taxon>Paliureae</taxon>
        <taxon>Ziziphus</taxon>
    </lineage>
</organism>
<dbReference type="GO" id="GO:0016705">
    <property type="term" value="F:oxidoreductase activity, acting on paired donors, with incorporation or reduction of molecular oxygen"/>
    <property type="evidence" value="ECO:0007669"/>
    <property type="project" value="InterPro"/>
</dbReference>
<reference evidence="8" key="1">
    <citation type="journal article" date="2021" name="Front. Plant Sci.">
        <title>Chromosome-Scale Genome Assembly for Chinese Sour Jujube and Insights Into Its Genome Evolution and Domestication Signature.</title>
        <authorList>
            <person name="Shen L.-Y."/>
            <person name="Luo H."/>
            <person name="Wang X.-L."/>
            <person name="Wang X.-M."/>
            <person name="Qiu X.-J."/>
            <person name="Liu H."/>
            <person name="Zhou S.-S."/>
            <person name="Jia K.-H."/>
            <person name="Nie S."/>
            <person name="Bao Y.-T."/>
            <person name="Zhang R.-G."/>
            <person name="Yun Q.-Z."/>
            <person name="Chai Y.-H."/>
            <person name="Lu J.-Y."/>
            <person name="Li Y."/>
            <person name="Zhao S.-W."/>
            <person name="Mao J.-F."/>
            <person name="Jia S.-G."/>
            <person name="Mao Y.-M."/>
        </authorList>
    </citation>
    <scope>NUCLEOTIDE SEQUENCE</scope>
    <source>
        <strain evidence="8">AT0</strain>
        <tissue evidence="8">Leaf</tissue>
    </source>
</reference>
<name>A0A978V7Y5_ZIZJJ</name>
<evidence type="ECO:0000256" key="3">
    <source>
        <dbReference type="ARBA" id="ARBA00022723"/>
    </source>
</evidence>
<dbReference type="Gene3D" id="1.10.630.10">
    <property type="entry name" value="Cytochrome P450"/>
    <property type="match status" value="2"/>
</dbReference>
<protein>
    <recommendedName>
        <fullName evidence="10">Cytochrome P450 CYP82D47-like</fullName>
    </recommendedName>
</protein>
<keyword evidence="5 7" id="KW-0408">Iron</keyword>
<keyword evidence="4 7" id="KW-0560">Oxidoreductase</keyword>
<dbReference type="GO" id="GO:0005506">
    <property type="term" value="F:iron ion binding"/>
    <property type="evidence" value="ECO:0007669"/>
    <property type="project" value="InterPro"/>
</dbReference>
<dbReference type="InterPro" id="IPR001128">
    <property type="entry name" value="Cyt_P450"/>
</dbReference>
<dbReference type="InterPro" id="IPR002401">
    <property type="entry name" value="Cyt_P450_E_grp-I"/>
</dbReference>
<dbReference type="EMBL" id="JAEACU010000006">
    <property type="protein sequence ID" value="KAH7524020.1"/>
    <property type="molecule type" value="Genomic_DNA"/>
</dbReference>
<proteinExistence type="inferred from homology"/>
<dbReference type="PRINTS" id="PR00463">
    <property type="entry name" value="EP450I"/>
</dbReference>
<evidence type="ECO:0000256" key="4">
    <source>
        <dbReference type="ARBA" id="ARBA00023002"/>
    </source>
</evidence>
<evidence type="ECO:0000313" key="9">
    <source>
        <dbReference type="Proteomes" id="UP000813462"/>
    </source>
</evidence>
<evidence type="ECO:0000256" key="1">
    <source>
        <dbReference type="ARBA" id="ARBA00010617"/>
    </source>
</evidence>
<dbReference type="SUPFAM" id="SSF48264">
    <property type="entry name" value="Cytochrome P450"/>
    <property type="match status" value="1"/>
</dbReference>
<dbReference type="PANTHER" id="PTHR47947">
    <property type="entry name" value="CYTOCHROME P450 82C3-RELATED"/>
    <property type="match status" value="1"/>
</dbReference>
<comment type="similarity">
    <text evidence="1 7">Belongs to the cytochrome P450 family.</text>
</comment>
<evidence type="ECO:0000256" key="2">
    <source>
        <dbReference type="ARBA" id="ARBA00022617"/>
    </source>
</evidence>
<evidence type="ECO:0000256" key="6">
    <source>
        <dbReference type="ARBA" id="ARBA00023033"/>
    </source>
</evidence>
<evidence type="ECO:0008006" key="10">
    <source>
        <dbReference type="Google" id="ProtNLM"/>
    </source>
</evidence>
<dbReference type="InterPro" id="IPR050651">
    <property type="entry name" value="Plant_Cytochrome_P450_Monoox"/>
</dbReference>
<evidence type="ECO:0000313" key="8">
    <source>
        <dbReference type="EMBL" id="KAH7524020.1"/>
    </source>
</evidence>
<dbReference type="GO" id="GO:0004497">
    <property type="term" value="F:monooxygenase activity"/>
    <property type="evidence" value="ECO:0007669"/>
    <property type="project" value="UniProtKB-KW"/>
</dbReference>
<dbReference type="Pfam" id="PF00067">
    <property type="entry name" value="p450"/>
    <property type="match status" value="2"/>
</dbReference>
<accession>A0A978V7Y5</accession>
<dbReference type="Proteomes" id="UP000813462">
    <property type="component" value="Unassembled WGS sequence"/>
</dbReference>
<evidence type="ECO:0000256" key="5">
    <source>
        <dbReference type="ARBA" id="ARBA00023004"/>
    </source>
</evidence>
<dbReference type="PANTHER" id="PTHR47947:SF49">
    <property type="entry name" value="CYTOCHROME P450 FAMILY PROTEIN"/>
    <property type="match status" value="1"/>
</dbReference>
<dbReference type="AlphaFoldDB" id="A0A978V7Y5"/>
<dbReference type="FunFam" id="1.10.630.10:FF:000026">
    <property type="entry name" value="Cytochrome P450 82C4"/>
    <property type="match status" value="1"/>
</dbReference>
<dbReference type="InterPro" id="IPR017972">
    <property type="entry name" value="Cyt_P450_CS"/>
</dbReference>
<keyword evidence="3 7" id="KW-0479">Metal-binding</keyword>
<gene>
    <name evidence="8" type="ORF">FEM48_Zijuj06G0074100</name>
</gene>